<dbReference type="InterPro" id="IPR003016">
    <property type="entry name" value="2-oxoA_DH_lipoyl-BS"/>
</dbReference>
<dbReference type="InterPro" id="IPR000089">
    <property type="entry name" value="Biotin_lipoyl"/>
</dbReference>
<reference evidence="6 7" key="1">
    <citation type="submission" date="2016-10" db="EMBL/GenBank/DDBJ databases">
        <authorList>
            <person name="de Groot N.N."/>
        </authorList>
    </citation>
    <scope>NUCLEOTIDE SEQUENCE [LARGE SCALE GENOMIC DNA]</scope>
    <source>
        <strain evidence="6 7">DSM 12271</strain>
    </source>
</reference>
<accession>A0A1I0W812</accession>
<dbReference type="CDD" id="cd06848">
    <property type="entry name" value="GCS_H"/>
    <property type="match status" value="1"/>
</dbReference>
<keyword evidence="2 3" id="KW-0450">Lipoyl</keyword>
<comment type="function">
    <text evidence="3">The glycine cleavage system catalyzes the degradation of glycine. The H protein shuttles the methylamine group of glycine from the P protein to the T protein.</text>
</comment>
<dbReference type="InterPro" id="IPR011053">
    <property type="entry name" value="Single_hybrid_motif"/>
</dbReference>
<evidence type="ECO:0000259" key="5">
    <source>
        <dbReference type="PROSITE" id="PS50968"/>
    </source>
</evidence>
<dbReference type="GO" id="GO:0005829">
    <property type="term" value="C:cytosol"/>
    <property type="evidence" value="ECO:0007669"/>
    <property type="project" value="TreeGrafter"/>
</dbReference>
<dbReference type="PROSITE" id="PS00189">
    <property type="entry name" value="LIPOYL"/>
    <property type="match status" value="1"/>
</dbReference>
<feature type="domain" description="Lipoyl-binding" evidence="5">
    <location>
        <begin position="22"/>
        <end position="103"/>
    </location>
</feature>
<comment type="subunit">
    <text evidence="3">The glycine cleavage system is composed of four proteins: P, T, L and H.</text>
</comment>
<dbReference type="GO" id="GO:0005960">
    <property type="term" value="C:glycine cleavage complex"/>
    <property type="evidence" value="ECO:0007669"/>
    <property type="project" value="InterPro"/>
</dbReference>
<dbReference type="Proteomes" id="UP000198619">
    <property type="component" value="Unassembled WGS sequence"/>
</dbReference>
<comment type="similarity">
    <text evidence="1 3">Belongs to the GcvH family.</text>
</comment>
<evidence type="ECO:0000256" key="1">
    <source>
        <dbReference type="ARBA" id="ARBA00009249"/>
    </source>
</evidence>
<dbReference type="NCBIfam" id="NF002270">
    <property type="entry name" value="PRK01202.1"/>
    <property type="match status" value="1"/>
</dbReference>
<dbReference type="Pfam" id="PF01597">
    <property type="entry name" value="GCV_H"/>
    <property type="match status" value="1"/>
</dbReference>
<dbReference type="NCBIfam" id="TIGR00527">
    <property type="entry name" value="gcvH"/>
    <property type="match status" value="1"/>
</dbReference>
<evidence type="ECO:0000313" key="7">
    <source>
        <dbReference type="Proteomes" id="UP000198619"/>
    </source>
</evidence>
<dbReference type="PANTHER" id="PTHR11715">
    <property type="entry name" value="GLYCINE CLEAVAGE SYSTEM H PROTEIN"/>
    <property type="match status" value="1"/>
</dbReference>
<dbReference type="RefSeq" id="WP_090038924.1">
    <property type="nucleotide sequence ID" value="NZ_FOKI01000004.1"/>
</dbReference>
<dbReference type="AlphaFoldDB" id="A0A1I0W812"/>
<dbReference type="STRING" id="84698.SAMN04488528_1004101"/>
<dbReference type="GO" id="GO:0019464">
    <property type="term" value="P:glycine decarboxylation via glycine cleavage system"/>
    <property type="evidence" value="ECO:0007669"/>
    <property type="project" value="UniProtKB-UniRule"/>
</dbReference>
<dbReference type="InterPro" id="IPR002930">
    <property type="entry name" value="GCV_H"/>
</dbReference>
<dbReference type="HAMAP" id="MF_00272">
    <property type="entry name" value="GcvH"/>
    <property type="match status" value="1"/>
</dbReference>
<dbReference type="OrthoDB" id="9796712at2"/>
<comment type="cofactor">
    <cofactor evidence="3">
        <name>(R)-lipoate</name>
        <dbReference type="ChEBI" id="CHEBI:83088"/>
    </cofactor>
    <text evidence="3">Binds 1 lipoyl cofactor covalently.</text>
</comment>
<evidence type="ECO:0000313" key="6">
    <source>
        <dbReference type="EMBL" id="SFA84457.1"/>
    </source>
</evidence>
<dbReference type="PANTHER" id="PTHR11715:SF3">
    <property type="entry name" value="GLYCINE CLEAVAGE SYSTEM H PROTEIN-RELATED"/>
    <property type="match status" value="1"/>
</dbReference>
<proteinExistence type="inferred from homology"/>
<gene>
    <name evidence="3" type="primary">gcvH</name>
    <name evidence="6" type="ORF">SAMN04488528_1004101</name>
</gene>
<dbReference type="InterPro" id="IPR033753">
    <property type="entry name" value="GCV_H/Fam206"/>
</dbReference>
<organism evidence="6 7">
    <name type="scientific">Clostridium frigidicarnis</name>
    <dbReference type="NCBI Taxonomy" id="84698"/>
    <lineage>
        <taxon>Bacteria</taxon>
        <taxon>Bacillati</taxon>
        <taxon>Bacillota</taxon>
        <taxon>Clostridia</taxon>
        <taxon>Eubacteriales</taxon>
        <taxon>Clostridiaceae</taxon>
        <taxon>Clostridium</taxon>
    </lineage>
</organism>
<dbReference type="Gene3D" id="2.40.50.100">
    <property type="match status" value="1"/>
</dbReference>
<name>A0A1I0W812_9CLOT</name>
<evidence type="ECO:0000256" key="2">
    <source>
        <dbReference type="ARBA" id="ARBA00022823"/>
    </source>
</evidence>
<dbReference type="InterPro" id="IPR017453">
    <property type="entry name" value="GCV_H_sub"/>
</dbReference>
<dbReference type="SUPFAM" id="SSF51230">
    <property type="entry name" value="Single hybrid motif"/>
    <property type="match status" value="1"/>
</dbReference>
<dbReference type="GO" id="GO:0009249">
    <property type="term" value="P:protein lipoylation"/>
    <property type="evidence" value="ECO:0007669"/>
    <property type="project" value="TreeGrafter"/>
</dbReference>
<protein>
    <recommendedName>
        <fullName evidence="3">Glycine cleavage system H protein</fullName>
    </recommendedName>
</protein>
<dbReference type="EMBL" id="FOKI01000004">
    <property type="protein sequence ID" value="SFA84457.1"/>
    <property type="molecule type" value="Genomic_DNA"/>
</dbReference>
<keyword evidence="7" id="KW-1185">Reference proteome</keyword>
<dbReference type="PROSITE" id="PS50968">
    <property type="entry name" value="BIOTINYL_LIPOYL"/>
    <property type="match status" value="1"/>
</dbReference>
<evidence type="ECO:0000256" key="3">
    <source>
        <dbReference type="HAMAP-Rule" id="MF_00272"/>
    </source>
</evidence>
<evidence type="ECO:0000256" key="4">
    <source>
        <dbReference type="PIRSR" id="PIRSR617453-50"/>
    </source>
</evidence>
<feature type="modified residue" description="N6-lipoyllysine" evidence="3 4">
    <location>
        <position position="63"/>
    </location>
</feature>
<sequence length="127" mass="14326">MAVLENLLYTKNHEWIRVEGDKAYIGVTDHAQKLLGDIVFVDLPEEDDEFKKGESFSVIESVKAAADIYMPAGGKVIEVNEVLSDDPAAINSDAYENWMIVVELEDKEDLKDLLKASDYENLCKEEE</sequence>